<comment type="caution">
    <text evidence="1">The sequence shown here is derived from an EMBL/GenBank/DDBJ whole genome shotgun (WGS) entry which is preliminary data.</text>
</comment>
<proteinExistence type="predicted"/>
<dbReference type="EMBL" id="CM037162">
    <property type="protein sequence ID" value="KAH7864782.1"/>
    <property type="molecule type" value="Genomic_DNA"/>
</dbReference>
<evidence type="ECO:0000313" key="2">
    <source>
        <dbReference type="Proteomes" id="UP000828048"/>
    </source>
</evidence>
<gene>
    <name evidence="1" type="ORF">Vadar_033748</name>
</gene>
<evidence type="ECO:0000313" key="1">
    <source>
        <dbReference type="EMBL" id="KAH7864782.1"/>
    </source>
</evidence>
<dbReference type="Proteomes" id="UP000828048">
    <property type="component" value="Chromosome 12"/>
</dbReference>
<sequence>MNLHTRLPDDSNDALPPLWPEPRSSTGRQRKEKQRPAIPKSRNQVNDCEEDQGGKNQDKFDLIVKAFEDEGLVVHVPWEGDEAEEYEEDEAEVN</sequence>
<organism evidence="1 2">
    <name type="scientific">Vaccinium darrowii</name>
    <dbReference type="NCBI Taxonomy" id="229202"/>
    <lineage>
        <taxon>Eukaryota</taxon>
        <taxon>Viridiplantae</taxon>
        <taxon>Streptophyta</taxon>
        <taxon>Embryophyta</taxon>
        <taxon>Tracheophyta</taxon>
        <taxon>Spermatophyta</taxon>
        <taxon>Magnoliopsida</taxon>
        <taxon>eudicotyledons</taxon>
        <taxon>Gunneridae</taxon>
        <taxon>Pentapetalae</taxon>
        <taxon>asterids</taxon>
        <taxon>Ericales</taxon>
        <taxon>Ericaceae</taxon>
        <taxon>Vaccinioideae</taxon>
        <taxon>Vaccinieae</taxon>
        <taxon>Vaccinium</taxon>
    </lineage>
</organism>
<protein>
    <submittedName>
        <fullName evidence="1">Uncharacterized protein</fullName>
    </submittedName>
</protein>
<name>A0ACB7ZH35_9ERIC</name>
<reference evidence="1 2" key="1">
    <citation type="journal article" date="2021" name="Hortic Res">
        <title>High-quality reference genome and annotation aids understanding of berry development for evergreen blueberry (Vaccinium darrowii).</title>
        <authorList>
            <person name="Yu J."/>
            <person name="Hulse-Kemp A.M."/>
            <person name="Babiker E."/>
            <person name="Staton M."/>
        </authorList>
    </citation>
    <scope>NUCLEOTIDE SEQUENCE [LARGE SCALE GENOMIC DNA]</scope>
    <source>
        <strain evidence="2">cv. NJ 8807/NJ 8810</strain>
        <tissue evidence="1">Young leaf</tissue>
    </source>
</reference>
<accession>A0ACB7ZH35</accession>
<keyword evidence="2" id="KW-1185">Reference proteome</keyword>